<dbReference type="CDD" id="cd13568">
    <property type="entry name" value="PBP2_TAXI_TRAP_like_3"/>
    <property type="match status" value="1"/>
</dbReference>
<reference evidence="2 3" key="1">
    <citation type="submission" date="2020-02" db="EMBL/GenBank/DDBJ databases">
        <title>Synteny-based analysis reveals conserved mechanism for high triclosan tolerance in Pseudomonas, as well as instances of horizontal transfer.</title>
        <authorList>
            <person name="Mcfarland A.G."/>
            <person name="Bertucci H.K."/>
            <person name="Litmann E."/>
            <person name="Shen J."/>
            <person name="Huttenhower C."/>
            <person name="Hartmann E.M."/>
        </authorList>
    </citation>
    <scope>NUCLEOTIDE SEQUENCE [LARGE SCALE GENOMIC DNA]</scope>
    <source>
        <strain evidence="2 3">115A1</strain>
    </source>
</reference>
<comment type="caution">
    <text evidence="2">The sequence shown here is derived from an EMBL/GenBank/DDBJ whole genome shotgun (WGS) entry which is preliminary data.</text>
</comment>
<dbReference type="SUPFAM" id="SSF53850">
    <property type="entry name" value="Periplasmic binding protein-like II"/>
    <property type="match status" value="1"/>
</dbReference>
<evidence type="ECO:0000256" key="1">
    <source>
        <dbReference type="SAM" id="SignalP"/>
    </source>
</evidence>
<sequence length="327" mass="34676">MNHQIRIGLLGITLAGALAGPLASTSVLAQERFVTIGTGGQTGVYYTAGQSVCRFLNRAESTPAIKCNAPSTAGSVTNIVSMQNGEYDFGFIQSDHQHKALKGLAPFDKDGAVDELRAVFSLQTEILTVVARNDSGISDLDDLKGKRVNIGVPGSGSRDTFEEVMKAKGWSNADFALAAELKPAEMASALGDNNLDAITYVVGHPSGAIQEALTNVKARIVPVTGPEIDRLLAGANYYTAAEIPAGLYPGVASAIPSIGGKAVLATTSKTDPEVVYQLVKAVFDNLDRFKRLHPAFADLKAEDMIRVGLTAPLHEGAERFYKEKGWL</sequence>
<dbReference type="Gene3D" id="3.40.190.10">
    <property type="entry name" value="Periplasmic binding protein-like II"/>
    <property type="match status" value="2"/>
</dbReference>
<evidence type="ECO:0000313" key="3">
    <source>
        <dbReference type="Proteomes" id="UP000786387"/>
    </source>
</evidence>
<dbReference type="EMBL" id="JAAMRF010000005">
    <property type="protein sequence ID" value="MBA1274127.1"/>
    <property type="molecule type" value="Genomic_DNA"/>
</dbReference>
<keyword evidence="3" id="KW-1185">Reference proteome</keyword>
<dbReference type="NCBIfam" id="TIGR02122">
    <property type="entry name" value="TRAP_TAXI"/>
    <property type="match status" value="1"/>
</dbReference>
<dbReference type="InterPro" id="IPR011852">
    <property type="entry name" value="TRAP_TAXI"/>
</dbReference>
<dbReference type="PANTHER" id="PTHR42941:SF1">
    <property type="entry name" value="SLL1037 PROTEIN"/>
    <property type="match status" value="1"/>
</dbReference>
<feature type="signal peptide" evidence="1">
    <location>
        <begin position="1"/>
        <end position="29"/>
    </location>
</feature>
<keyword evidence="1" id="KW-0732">Signal</keyword>
<evidence type="ECO:0000313" key="2">
    <source>
        <dbReference type="EMBL" id="MBA1274127.1"/>
    </source>
</evidence>
<protein>
    <submittedName>
        <fullName evidence="2">TAXI family TRAP transporter solute-binding subunit</fullName>
    </submittedName>
</protein>
<feature type="chain" id="PRO_5046186035" evidence="1">
    <location>
        <begin position="30"/>
        <end position="327"/>
    </location>
</feature>
<dbReference type="Proteomes" id="UP000786387">
    <property type="component" value="Unassembled WGS sequence"/>
</dbReference>
<organism evidence="2 3">
    <name type="scientific">Stutzerimonas azotifigens</name>
    <dbReference type="NCBI Taxonomy" id="291995"/>
    <lineage>
        <taxon>Bacteria</taxon>
        <taxon>Pseudomonadati</taxon>
        <taxon>Pseudomonadota</taxon>
        <taxon>Gammaproteobacteria</taxon>
        <taxon>Pseudomonadales</taxon>
        <taxon>Pseudomonadaceae</taxon>
        <taxon>Stutzerimonas</taxon>
    </lineage>
</organism>
<name>A0ABR5Z1T5_9GAMM</name>
<proteinExistence type="predicted"/>
<accession>A0ABR5Z1T5</accession>
<gene>
    <name evidence="2" type="ORF">G7026_12240</name>
</gene>
<dbReference type="Pfam" id="PF16868">
    <property type="entry name" value="NMT1_3"/>
    <property type="match status" value="1"/>
</dbReference>
<dbReference type="RefSeq" id="WP_181071131.1">
    <property type="nucleotide sequence ID" value="NZ_JAAMRF010000005.1"/>
</dbReference>
<dbReference type="PANTHER" id="PTHR42941">
    <property type="entry name" value="SLL1037 PROTEIN"/>
    <property type="match status" value="1"/>
</dbReference>